<feature type="signal peptide" evidence="3">
    <location>
        <begin position="1"/>
        <end position="21"/>
    </location>
</feature>
<feature type="chain" id="PRO_5037068012" evidence="3">
    <location>
        <begin position="22"/>
        <end position="614"/>
    </location>
</feature>
<reference evidence="4" key="1">
    <citation type="submission" date="2019-03" db="EMBL/GenBank/DDBJ databases">
        <title>Lake Tanganyika Metagenome-Assembled Genomes (MAGs).</title>
        <authorList>
            <person name="Tran P."/>
        </authorList>
    </citation>
    <scope>NUCLEOTIDE SEQUENCE</scope>
    <source>
        <strain evidence="4">M_DeepCast_400m_m2_100</strain>
    </source>
</reference>
<dbReference type="PANTHER" id="PTHR46580">
    <property type="entry name" value="SENSOR KINASE-RELATED"/>
    <property type="match status" value="1"/>
</dbReference>
<name>A0A937X6Q4_UNCEI</name>
<evidence type="ECO:0000313" key="5">
    <source>
        <dbReference type="Proteomes" id="UP000748308"/>
    </source>
</evidence>
<dbReference type="Gene3D" id="2.130.10.130">
    <property type="entry name" value="Integrin alpha, N-terminal"/>
    <property type="match status" value="1"/>
</dbReference>
<evidence type="ECO:0000256" key="2">
    <source>
        <dbReference type="SAM" id="MobiDB-lite"/>
    </source>
</evidence>
<keyword evidence="1 3" id="KW-0732">Signal</keyword>
<dbReference type="SUPFAM" id="SSF69318">
    <property type="entry name" value="Integrin alpha N-terminal domain"/>
    <property type="match status" value="2"/>
</dbReference>
<dbReference type="EMBL" id="VGIY01000023">
    <property type="protein sequence ID" value="MBM3316580.1"/>
    <property type="molecule type" value="Genomic_DNA"/>
</dbReference>
<organism evidence="4 5">
    <name type="scientific">Eiseniibacteriota bacterium</name>
    <dbReference type="NCBI Taxonomy" id="2212470"/>
    <lineage>
        <taxon>Bacteria</taxon>
        <taxon>Candidatus Eiseniibacteriota</taxon>
    </lineage>
</organism>
<dbReference type="Pfam" id="PF13517">
    <property type="entry name" value="FG-GAP_3"/>
    <property type="match status" value="2"/>
</dbReference>
<evidence type="ECO:0000313" key="4">
    <source>
        <dbReference type="EMBL" id="MBM3316580.1"/>
    </source>
</evidence>
<dbReference type="Proteomes" id="UP000748308">
    <property type="component" value="Unassembled WGS sequence"/>
</dbReference>
<proteinExistence type="predicted"/>
<evidence type="ECO:0000256" key="1">
    <source>
        <dbReference type="ARBA" id="ARBA00022729"/>
    </source>
</evidence>
<dbReference type="AlphaFoldDB" id="A0A937X6Q4"/>
<dbReference type="InterPro" id="IPR013517">
    <property type="entry name" value="FG-GAP"/>
</dbReference>
<gene>
    <name evidence="4" type="ORF">FJY75_01880</name>
</gene>
<dbReference type="InterPro" id="IPR028994">
    <property type="entry name" value="Integrin_alpha_N"/>
</dbReference>
<feature type="compositionally biased region" description="Low complexity" evidence="2">
    <location>
        <begin position="55"/>
        <end position="68"/>
    </location>
</feature>
<sequence>MRWLIKVPCGILLLAATGGGAAETAGEVRSAAIDAPAAGVASAFAGPEGSGHQTAGGSPSAPGSDGAPMRAAPREGSAAGLRDGWPVFLGTPGAGFPYTPTLYDIDGDGAAEIFLTGGHTFALRGNGTFLPGWPTVEMEHMGYGTNDNMPGPSAADMDGDGVAEVLWSQRDWWAGSSRMWCFNGKRPDGSNLDGFPQQAPDEPSNALSVPFVLGDTDGDGHLEAWGPHTLGNTGTHYLLSGFDHQGTRLFTTSVARSENLLSLYFGDLDGDGAGEMFAVGWLSPDYRLHVFTADGGEAYGYPITLHTLTSGWLPFGPPVPVDLDGDGDLEILLGHWDSAGSRVLAYHHDGAPCGGFPVEIATGSQLFYFSLGDLTGDGVPELIAADNQLSADYRMHALDLATGLPLPGWPLHLTAWPEGFPAVGDVTGDGLQEVCFVTAGGELYAVAGTGQVVPGYPRMMSAPSISGVAIGDIDGDGLFELVAATWNGWVYAWNTPAPALAERADWPMRNIDARNTGVFGQRGGASVDARPQRAGLRLAATPSVSGGGLILRALGAAGPLEVDIIGTDGRRLERLVLAGSAPLAWRAGPRLPAGVYGARPAGGAGEAVRFLLVR</sequence>
<protein>
    <submittedName>
        <fullName evidence="4">VCBS repeat-containing protein</fullName>
    </submittedName>
</protein>
<dbReference type="PANTHER" id="PTHR46580:SF2">
    <property type="entry name" value="MAM DOMAIN-CONTAINING PROTEIN"/>
    <property type="match status" value="1"/>
</dbReference>
<accession>A0A937X6Q4</accession>
<feature type="region of interest" description="Disordered" evidence="2">
    <location>
        <begin position="44"/>
        <end position="78"/>
    </location>
</feature>
<comment type="caution">
    <text evidence="4">The sequence shown here is derived from an EMBL/GenBank/DDBJ whole genome shotgun (WGS) entry which is preliminary data.</text>
</comment>
<evidence type="ECO:0000256" key="3">
    <source>
        <dbReference type="SAM" id="SignalP"/>
    </source>
</evidence>